<dbReference type="Gene3D" id="3.40.630.30">
    <property type="match status" value="1"/>
</dbReference>
<dbReference type="InterPro" id="IPR000182">
    <property type="entry name" value="GNAT_dom"/>
</dbReference>
<reference evidence="4 5" key="1">
    <citation type="submission" date="2020-07" db="EMBL/GenBank/DDBJ databases">
        <title>Fungal Genomes of the International Space Station.</title>
        <authorList>
            <person name="Seuylemezian A."/>
            <person name="Singh N.K."/>
            <person name="Wood J."/>
            <person name="Venkateswaran K."/>
        </authorList>
    </citation>
    <scope>NUCLEOTIDE SEQUENCE [LARGE SCALE GENOMIC DNA]</scope>
    <source>
        <strain evidence="4 5">PL-B2</strain>
    </source>
</reference>
<accession>A0ABS7K7Q4</accession>
<evidence type="ECO:0000259" key="3">
    <source>
        <dbReference type="PROSITE" id="PS51186"/>
    </source>
</evidence>
<dbReference type="PANTHER" id="PTHR43420:SF12">
    <property type="entry name" value="N-ACETYLTRANSFERASE DOMAIN-CONTAINING PROTEIN"/>
    <property type="match status" value="1"/>
</dbReference>
<dbReference type="CDD" id="cd04301">
    <property type="entry name" value="NAT_SF"/>
    <property type="match status" value="1"/>
</dbReference>
<protein>
    <submittedName>
        <fullName evidence="4">GNAT family N-acetyltransferase</fullName>
    </submittedName>
</protein>
<keyword evidence="5" id="KW-1185">Reference proteome</keyword>
<keyword evidence="1" id="KW-0808">Transferase</keyword>
<dbReference type="PANTHER" id="PTHR43420">
    <property type="entry name" value="ACETYLTRANSFERASE"/>
    <property type="match status" value="1"/>
</dbReference>
<evidence type="ECO:0000313" key="5">
    <source>
        <dbReference type="Proteomes" id="UP000769780"/>
    </source>
</evidence>
<dbReference type="InterPro" id="IPR050680">
    <property type="entry name" value="YpeA/RimI_acetyltransf"/>
</dbReference>
<sequence length="159" mass="18091">MGDHKSTDKIRKLDIKDDETANQVFALQKQSYRVEAELIGTEKIPPLMESLDELLSCGETFFGFYEKEEIVAALSYKRDNEVVDIHRIMVHPNHFRKGLARQLLIYLVEQEPDVRKLIVSTGSANTPAVNLYEKLGFKKVGETVVGEGLSLTHFCKTMF</sequence>
<evidence type="ECO:0000256" key="2">
    <source>
        <dbReference type="ARBA" id="ARBA00023315"/>
    </source>
</evidence>
<keyword evidence="2" id="KW-0012">Acyltransferase</keyword>
<gene>
    <name evidence="4" type="ORF">H0185_15955</name>
</gene>
<dbReference type="InterPro" id="IPR016181">
    <property type="entry name" value="Acyl_CoA_acyltransferase"/>
</dbReference>
<dbReference type="Proteomes" id="UP000769780">
    <property type="component" value="Unassembled WGS sequence"/>
</dbReference>
<comment type="caution">
    <text evidence="4">The sequence shown here is derived from an EMBL/GenBank/DDBJ whole genome shotgun (WGS) entry which is preliminary data.</text>
</comment>
<dbReference type="PROSITE" id="PS51186">
    <property type="entry name" value="GNAT"/>
    <property type="match status" value="1"/>
</dbReference>
<dbReference type="EMBL" id="JACWFH010000021">
    <property type="protein sequence ID" value="MBY0098293.1"/>
    <property type="molecule type" value="Genomic_DNA"/>
</dbReference>
<dbReference type="RefSeq" id="WP_221874511.1">
    <property type="nucleotide sequence ID" value="NZ_JACWFH010000021.1"/>
</dbReference>
<name>A0ABS7K7Q4_9BACI</name>
<evidence type="ECO:0000256" key="1">
    <source>
        <dbReference type="ARBA" id="ARBA00022679"/>
    </source>
</evidence>
<dbReference type="Pfam" id="PF00583">
    <property type="entry name" value="Acetyltransf_1"/>
    <property type="match status" value="1"/>
</dbReference>
<dbReference type="SUPFAM" id="SSF55729">
    <property type="entry name" value="Acyl-CoA N-acyltransferases (Nat)"/>
    <property type="match status" value="1"/>
</dbReference>
<organism evidence="4 5">
    <name type="scientific">Mesobacillus maritimus</name>
    <dbReference type="NCBI Taxonomy" id="1643336"/>
    <lineage>
        <taxon>Bacteria</taxon>
        <taxon>Bacillati</taxon>
        <taxon>Bacillota</taxon>
        <taxon>Bacilli</taxon>
        <taxon>Bacillales</taxon>
        <taxon>Bacillaceae</taxon>
        <taxon>Mesobacillus</taxon>
    </lineage>
</organism>
<evidence type="ECO:0000313" key="4">
    <source>
        <dbReference type="EMBL" id="MBY0098293.1"/>
    </source>
</evidence>
<feature type="domain" description="N-acetyltransferase" evidence="3">
    <location>
        <begin position="8"/>
        <end position="156"/>
    </location>
</feature>
<proteinExistence type="predicted"/>